<evidence type="ECO:0000313" key="3">
    <source>
        <dbReference type="Proteomes" id="UP000198598"/>
    </source>
</evidence>
<evidence type="ECO:0000256" key="1">
    <source>
        <dbReference type="SAM" id="Phobius"/>
    </source>
</evidence>
<dbReference type="EMBL" id="FOLQ01000020">
    <property type="protein sequence ID" value="SFE83695.1"/>
    <property type="molecule type" value="Genomic_DNA"/>
</dbReference>
<dbReference type="STRING" id="662367.SAMN05216167_12057"/>
<reference evidence="2 3" key="1">
    <citation type="submission" date="2016-10" db="EMBL/GenBank/DDBJ databases">
        <authorList>
            <person name="de Groot N.N."/>
        </authorList>
    </citation>
    <scope>NUCLEOTIDE SEQUENCE [LARGE SCALE GENOMIC DNA]</scope>
    <source>
        <strain evidence="2 3">DSM 26130</strain>
    </source>
</reference>
<dbReference type="OrthoDB" id="961565at2"/>
<protein>
    <submittedName>
        <fullName evidence="2">Zinc transporter, ZIP family</fullName>
    </submittedName>
</protein>
<sequence>MTPLFQQIITYALLPTLALTGGGLLALSIRLGVEARSAILHFAAGVVFSVVAVEILPDVVRLHNPWLTILGFSLGIGLMLLIRRFTESPEDSSSSGELNPGSATPTSQPAGTFPVAFLLAIGVDLFIDGLLLGIGFAAGAKEGILLALALGVEVLSLGLATATSLADEGVSRARIIRMLLSLSALFFASTVVGATLLHNLPETGLDIVLSFGLAALLFLVTEELLVEAHEGPEKSWMTATFFAGFLLFLILGMTA</sequence>
<keyword evidence="1" id="KW-1133">Transmembrane helix</keyword>
<feature type="transmembrane region" description="Helical" evidence="1">
    <location>
        <begin position="236"/>
        <end position="254"/>
    </location>
</feature>
<keyword evidence="1" id="KW-0812">Transmembrane</keyword>
<gene>
    <name evidence="2" type="ORF">SAMN05216167_12057</name>
</gene>
<name>A0A1I2DT23_9BACT</name>
<proteinExistence type="predicted"/>
<feature type="transmembrane region" description="Helical" evidence="1">
    <location>
        <begin position="178"/>
        <end position="197"/>
    </location>
</feature>
<feature type="transmembrane region" description="Helical" evidence="1">
    <location>
        <begin position="39"/>
        <end position="57"/>
    </location>
</feature>
<organism evidence="2 3">
    <name type="scientific">Spirosoma endophyticum</name>
    <dbReference type="NCBI Taxonomy" id="662367"/>
    <lineage>
        <taxon>Bacteria</taxon>
        <taxon>Pseudomonadati</taxon>
        <taxon>Bacteroidota</taxon>
        <taxon>Cytophagia</taxon>
        <taxon>Cytophagales</taxon>
        <taxon>Cytophagaceae</taxon>
        <taxon>Spirosoma</taxon>
    </lineage>
</organism>
<keyword evidence="3" id="KW-1185">Reference proteome</keyword>
<feature type="transmembrane region" description="Helical" evidence="1">
    <location>
        <begin position="6"/>
        <end position="27"/>
    </location>
</feature>
<feature type="transmembrane region" description="Helical" evidence="1">
    <location>
        <begin position="63"/>
        <end position="82"/>
    </location>
</feature>
<feature type="transmembrane region" description="Helical" evidence="1">
    <location>
        <begin position="203"/>
        <end position="224"/>
    </location>
</feature>
<dbReference type="Proteomes" id="UP000198598">
    <property type="component" value="Unassembled WGS sequence"/>
</dbReference>
<evidence type="ECO:0000313" key="2">
    <source>
        <dbReference type="EMBL" id="SFE83695.1"/>
    </source>
</evidence>
<keyword evidence="1" id="KW-0472">Membrane</keyword>
<dbReference type="AlphaFoldDB" id="A0A1I2DT23"/>
<dbReference type="RefSeq" id="WP_093832936.1">
    <property type="nucleotide sequence ID" value="NZ_FOLQ01000020.1"/>
</dbReference>
<feature type="transmembrane region" description="Helical" evidence="1">
    <location>
        <begin position="144"/>
        <end position="166"/>
    </location>
</feature>
<accession>A0A1I2DT23</accession>
<feature type="transmembrane region" description="Helical" evidence="1">
    <location>
        <begin position="115"/>
        <end position="138"/>
    </location>
</feature>